<dbReference type="AlphaFoldDB" id="A0A5J9UIL0"/>
<dbReference type="InterPro" id="IPR056195">
    <property type="entry name" value="HTH_70"/>
</dbReference>
<comment type="caution">
    <text evidence="7">The sequence shown here is derived from an EMBL/GenBank/DDBJ whole genome shotgun (WGS) entry which is preliminary data.</text>
</comment>
<keyword evidence="8" id="KW-1185">Reference proteome</keyword>
<reference evidence="7 8" key="1">
    <citation type="journal article" date="2019" name="Sci. Rep.">
        <title>A high-quality genome of Eragrostis curvula grass provides insights into Poaceae evolution and supports new strategies to enhance forage quality.</title>
        <authorList>
            <person name="Carballo J."/>
            <person name="Santos B.A.C.M."/>
            <person name="Zappacosta D."/>
            <person name="Garbus I."/>
            <person name="Selva J.P."/>
            <person name="Gallo C.A."/>
            <person name="Diaz A."/>
            <person name="Albertini E."/>
            <person name="Caccamo M."/>
            <person name="Echenique V."/>
        </authorList>
    </citation>
    <scope>NUCLEOTIDE SEQUENCE [LARGE SCALE GENOMIC DNA]</scope>
    <source>
        <strain evidence="8">cv. Victoria</strain>
        <tissue evidence="7">Leaf</tissue>
    </source>
</reference>
<evidence type="ECO:0000313" key="8">
    <source>
        <dbReference type="Proteomes" id="UP000324897"/>
    </source>
</evidence>
<dbReference type="InterPro" id="IPR006447">
    <property type="entry name" value="Myb_dom_plants"/>
</dbReference>
<dbReference type="OrthoDB" id="627701at2759"/>
<protein>
    <recommendedName>
        <fullName evidence="9">HTH myb-type domain-containing protein</fullName>
    </recommendedName>
</protein>
<name>A0A5J9UIL0_9POAL</name>
<feature type="non-terminal residue" evidence="7">
    <location>
        <position position="1"/>
    </location>
</feature>
<evidence type="ECO:0000259" key="6">
    <source>
        <dbReference type="PROSITE" id="PS51294"/>
    </source>
</evidence>
<feature type="domain" description="SANT" evidence="5">
    <location>
        <begin position="133"/>
        <end position="175"/>
    </location>
</feature>
<evidence type="ECO:0000256" key="1">
    <source>
        <dbReference type="ARBA" id="ARBA00023015"/>
    </source>
</evidence>
<evidence type="ECO:0000256" key="4">
    <source>
        <dbReference type="ARBA" id="ARBA00023242"/>
    </source>
</evidence>
<evidence type="ECO:0000256" key="3">
    <source>
        <dbReference type="ARBA" id="ARBA00023163"/>
    </source>
</evidence>
<dbReference type="Gene3D" id="1.10.10.60">
    <property type="entry name" value="Homeodomain-like"/>
    <property type="match status" value="1"/>
</dbReference>
<evidence type="ECO:0000256" key="2">
    <source>
        <dbReference type="ARBA" id="ARBA00023125"/>
    </source>
</evidence>
<evidence type="ECO:0000313" key="7">
    <source>
        <dbReference type="EMBL" id="TVU23078.1"/>
    </source>
</evidence>
<feature type="domain" description="HTH myb-type" evidence="6">
    <location>
        <begin position="133"/>
        <end position="175"/>
    </location>
</feature>
<keyword evidence="4" id="KW-0539">Nucleus</keyword>
<dbReference type="Pfam" id="PF23671">
    <property type="entry name" value="HTH_70"/>
    <property type="match status" value="1"/>
</dbReference>
<dbReference type="PROSITE" id="PS51294">
    <property type="entry name" value="HTH_MYB"/>
    <property type="match status" value="1"/>
</dbReference>
<dbReference type="SUPFAM" id="SSF46689">
    <property type="entry name" value="Homeodomain-like"/>
    <property type="match status" value="1"/>
</dbReference>
<dbReference type="PANTHER" id="PTHR44042:SF11">
    <property type="entry name" value="OS06G0173800 PROTEIN"/>
    <property type="match status" value="1"/>
</dbReference>
<dbReference type="InterPro" id="IPR001005">
    <property type="entry name" value="SANT/Myb"/>
</dbReference>
<dbReference type="InterPro" id="IPR009057">
    <property type="entry name" value="Homeodomain-like_sf"/>
</dbReference>
<dbReference type="PANTHER" id="PTHR44042">
    <property type="entry name" value="DUPLICATED HOMEODOMAIN-LIKE SUPERFAMILY PROTEIN-RELATED"/>
    <property type="match status" value="1"/>
</dbReference>
<dbReference type="NCBIfam" id="TIGR01557">
    <property type="entry name" value="myb_SHAQKYF"/>
    <property type="match status" value="1"/>
</dbReference>
<accession>A0A5J9UIL0</accession>
<sequence>MAGHMGPMANEEWSPSDIAVMKSLIVKHNNIINDCDSNAMNNKQRDILDVLQTQFPLKEKHQVIDLYLDIVVEIMQCQENSGTRPNAEGINLVNDNFGISVEDLAMDNMKMMHDSSLTTGDTRDRKVAQKAPRLFLHGLCVYGRGDWKNISRHIVKTRTPRQVSSHAQKYFRRLEGTTARQRYSINDVGLYDAEPWMMHSSLGGEVLTFSSGGSNLNDYITHDQASTPPAMSTLDQAWTPIQPAIQYNGG</sequence>
<dbReference type="GO" id="GO:0003677">
    <property type="term" value="F:DNA binding"/>
    <property type="evidence" value="ECO:0007669"/>
    <property type="project" value="UniProtKB-KW"/>
</dbReference>
<dbReference type="InterPro" id="IPR017884">
    <property type="entry name" value="SANT_dom"/>
</dbReference>
<organism evidence="7 8">
    <name type="scientific">Eragrostis curvula</name>
    <name type="common">weeping love grass</name>
    <dbReference type="NCBI Taxonomy" id="38414"/>
    <lineage>
        <taxon>Eukaryota</taxon>
        <taxon>Viridiplantae</taxon>
        <taxon>Streptophyta</taxon>
        <taxon>Embryophyta</taxon>
        <taxon>Tracheophyta</taxon>
        <taxon>Spermatophyta</taxon>
        <taxon>Magnoliopsida</taxon>
        <taxon>Liliopsida</taxon>
        <taxon>Poales</taxon>
        <taxon>Poaceae</taxon>
        <taxon>PACMAD clade</taxon>
        <taxon>Chloridoideae</taxon>
        <taxon>Eragrostideae</taxon>
        <taxon>Eragrostidinae</taxon>
        <taxon>Eragrostis</taxon>
    </lineage>
</organism>
<evidence type="ECO:0000259" key="5">
    <source>
        <dbReference type="PROSITE" id="PS51293"/>
    </source>
</evidence>
<dbReference type="CDD" id="cd00167">
    <property type="entry name" value="SANT"/>
    <property type="match status" value="1"/>
</dbReference>
<dbReference type="Proteomes" id="UP000324897">
    <property type="component" value="Unassembled WGS sequence"/>
</dbReference>
<keyword evidence="1" id="KW-0805">Transcription regulation</keyword>
<keyword evidence="3" id="KW-0804">Transcription</keyword>
<dbReference type="PROSITE" id="PS51293">
    <property type="entry name" value="SANT"/>
    <property type="match status" value="1"/>
</dbReference>
<gene>
    <name evidence="7" type="ORF">EJB05_32813</name>
</gene>
<dbReference type="Gramene" id="TVU23078">
    <property type="protein sequence ID" value="TVU23078"/>
    <property type="gene ID" value="EJB05_32813"/>
</dbReference>
<dbReference type="EMBL" id="RWGY01000026">
    <property type="protein sequence ID" value="TVU23078.1"/>
    <property type="molecule type" value="Genomic_DNA"/>
</dbReference>
<dbReference type="InterPro" id="IPR017930">
    <property type="entry name" value="Myb_dom"/>
</dbReference>
<keyword evidence="2" id="KW-0238">DNA-binding</keyword>
<proteinExistence type="predicted"/>
<evidence type="ECO:0008006" key="9">
    <source>
        <dbReference type="Google" id="ProtNLM"/>
    </source>
</evidence>